<reference evidence="3 4" key="1">
    <citation type="journal article" date="2015" name="Genome Biol. Evol.">
        <title>Found and Lost: The Fates of Horizontally Acquired Genes in Arthropod-Symbiotic Spiroplasma.</title>
        <authorList>
            <person name="Lo W.S."/>
            <person name="Gasparich G.E."/>
            <person name="Kuo C.H."/>
        </authorList>
    </citation>
    <scope>NUCLEOTIDE SEQUENCE [LARGE SCALE GENOMIC DNA]</scope>
    <source>
        <strain evidence="4">TDA-040725-5</strain>
    </source>
</reference>
<dbReference type="GO" id="GO:0005829">
    <property type="term" value="C:cytosol"/>
    <property type="evidence" value="ECO:0007669"/>
    <property type="project" value="UniProtKB-SubCell"/>
</dbReference>
<feature type="chain" id="PRO_5005203921" evidence="1">
    <location>
        <begin position="30"/>
        <end position="897"/>
    </location>
</feature>
<protein>
    <submittedName>
        <fullName evidence="3">Endo-beta-N-acetylglucosaminidase</fullName>
    </submittedName>
</protein>
<accession>A0A0H3XLJ8</accession>
<dbReference type="InterPro" id="IPR032979">
    <property type="entry name" value="ENGase"/>
</dbReference>
<dbReference type="STRING" id="315358.SERIO_v1c08490"/>
<dbReference type="RefSeq" id="WP_047791613.1">
    <property type="nucleotide sequence ID" value="NZ_CP011856.1"/>
</dbReference>
<proteinExistence type="predicted"/>
<dbReference type="PANTHER" id="PTHR13246">
    <property type="entry name" value="ENDO BETA N-ACETYLGLUCOSAMINIDASE"/>
    <property type="match status" value="1"/>
</dbReference>
<organism evidence="3 4">
    <name type="scientific">Spiroplasma eriocheiris</name>
    <dbReference type="NCBI Taxonomy" id="315358"/>
    <lineage>
        <taxon>Bacteria</taxon>
        <taxon>Bacillati</taxon>
        <taxon>Mycoplasmatota</taxon>
        <taxon>Mollicutes</taxon>
        <taxon>Entomoplasmatales</taxon>
        <taxon>Spiroplasmataceae</taxon>
        <taxon>Spiroplasma</taxon>
    </lineage>
</organism>
<dbReference type="GO" id="GO:0033925">
    <property type="term" value="F:mannosyl-glycoprotein endo-beta-N-acetylglucosaminidase activity"/>
    <property type="evidence" value="ECO:0007669"/>
    <property type="project" value="InterPro"/>
</dbReference>
<name>A0A0H3XLJ8_9MOLU</name>
<dbReference type="Gene3D" id="2.60.40.10">
    <property type="entry name" value="Immunoglobulins"/>
    <property type="match status" value="1"/>
</dbReference>
<evidence type="ECO:0000259" key="2">
    <source>
        <dbReference type="Pfam" id="PF03644"/>
    </source>
</evidence>
<dbReference type="Gene3D" id="3.20.20.80">
    <property type="entry name" value="Glycosidases"/>
    <property type="match status" value="1"/>
</dbReference>
<dbReference type="AlphaFoldDB" id="A0A0H3XLJ8"/>
<dbReference type="PROSITE" id="PS51257">
    <property type="entry name" value="PROKAR_LIPOPROTEIN"/>
    <property type="match status" value="1"/>
</dbReference>
<evidence type="ECO:0000256" key="1">
    <source>
        <dbReference type="SAM" id="SignalP"/>
    </source>
</evidence>
<evidence type="ECO:0000313" key="4">
    <source>
        <dbReference type="Proteomes" id="UP000035661"/>
    </source>
</evidence>
<evidence type="ECO:0000313" key="3">
    <source>
        <dbReference type="EMBL" id="AKM54409.1"/>
    </source>
</evidence>
<feature type="domain" description="Cytosolic endo-beta-N-acetylglucosaminidase TIM barrel" evidence="2">
    <location>
        <begin position="197"/>
        <end position="356"/>
    </location>
</feature>
<gene>
    <name evidence="3" type="ORF">SERIO_v1c08490</name>
</gene>
<dbReference type="Pfam" id="PF03644">
    <property type="entry name" value="Glyco_hydro_85"/>
    <property type="match status" value="1"/>
</dbReference>
<reference evidence="4" key="2">
    <citation type="submission" date="2015-06" db="EMBL/GenBank/DDBJ databases">
        <title>Complete genome sequence of Spiroplasma eriocheiris TDA-040725-5 (DSM 21848).</title>
        <authorList>
            <person name="Lo W.-S."/>
            <person name="Kuo C.-H."/>
        </authorList>
    </citation>
    <scope>NUCLEOTIDE SEQUENCE [LARGE SCALE GENOMIC DNA]</scope>
    <source>
        <strain evidence="4">TDA-040725-5</strain>
    </source>
</reference>
<feature type="signal peptide" evidence="1">
    <location>
        <begin position="1"/>
        <end position="29"/>
    </location>
</feature>
<dbReference type="InterPro" id="IPR013783">
    <property type="entry name" value="Ig-like_fold"/>
</dbReference>
<keyword evidence="1" id="KW-0732">Signal</keyword>
<dbReference type="Gene3D" id="2.60.120.260">
    <property type="entry name" value="Galactose-binding domain-like"/>
    <property type="match status" value="1"/>
</dbReference>
<dbReference type="Proteomes" id="UP000035661">
    <property type="component" value="Chromosome"/>
</dbReference>
<dbReference type="KEGG" id="seri:SERIO_v1c08490"/>
<dbReference type="PATRIC" id="fig|743698.3.peg.855"/>
<dbReference type="PANTHER" id="PTHR13246:SF1">
    <property type="entry name" value="CYTOSOLIC ENDO-BETA-N-ACETYLGLUCOSAMINIDASE"/>
    <property type="match status" value="1"/>
</dbReference>
<keyword evidence="4" id="KW-1185">Reference proteome</keyword>
<dbReference type="InterPro" id="IPR005201">
    <property type="entry name" value="TIM_ENGase"/>
</dbReference>
<sequence length="897" mass="101399">MRKLWICLSLATIITLPSMLLTSCSIGSASGNQYLNSLPNFDWASDEYGDGIAFNNTDQHNMLVNSPHQIPLGNITPAHEGRYLDYSKFSTGFQWSQNIKKQAVTGVPLNKGFMPNGNYAQDFGVTSLAQKYLRLNSILDWNPATDYDAKYNRSVVPLQPRKYVATYNSSEQNENIKYNQLGFSSRKHRTFDNTIVGTKNPFENTNLNWQYINEYVNWSGSWFEGPIVPPPADVIDAAHVNGTPIFGNVFLDGYHGLTREMLKDFLAQNSDGSYKIVDILINLAKYNGFDGWFINNEANGAAPNGSILDYNTMYEIIKEFNYKVATASDPNIKKLKVIYYRNDATVSKGSHGYDDQETIKMTTSGYQKPDGEITPTEIQLNFGEIPDKTVDFLKDNPNYHPSDLHTMVDEGANPKYFGTYDFRQLAYQEQLRGGKPSYNKDVYTSFSTYLNAGAGTFGTDAYNWAKANGVNNPIRAYLFATQVTNLFNTIQFSGTNTFISSNDEGLQSNRFLNDYQGLNPSGSYQRAAFISDPRIKAANKGKVDPFVEQKIYDYQGHGGYNSSSYGIGSLVKEQTTLFDEDQLLNKQTNFSTGSGVQFVERDQNGQPIAANNYPWTNKRLTDILPTYQWKIYDESQRDKPLNINALSGFYDYDTVYQKGNSIAIGSGFNKNGEVLPAEWDNNKVYDWDIFGTNLISNNHQVSFIYYDGSDNNSNATVNFWVTTTDQQTMIPTSQSIIPDHSEKLPGGWVKIDLNLNKLSNISSTNRIAKIGLQIKPQTNKFKFNVGQFAITTPSTNNYNNTSLEIKNPAAEYVINRMVNNTELYNIRFGWESTQATNLDYYAIYYLYEGKWYRIGETTQNYYFVKDLQSTGHQITLMIKPVLQNNLPQPGYVINVNV</sequence>
<dbReference type="EMBL" id="CP011856">
    <property type="protein sequence ID" value="AKM54409.1"/>
    <property type="molecule type" value="Genomic_DNA"/>
</dbReference>